<gene>
    <name evidence="3" type="ORF">N792_05545</name>
</gene>
<dbReference type="Proteomes" id="UP000030017">
    <property type="component" value="Unassembled WGS sequence"/>
</dbReference>
<evidence type="ECO:0000259" key="2">
    <source>
        <dbReference type="PROSITE" id="PS50828"/>
    </source>
</evidence>
<dbReference type="STRING" id="1122185.N792_05545"/>
<dbReference type="GO" id="GO:0004520">
    <property type="term" value="F:DNA endonuclease activity"/>
    <property type="evidence" value="ECO:0007669"/>
    <property type="project" value="TreeGrafter"/>
</dbReference>
<dbReference type="PROSITE" id="PS50828">
    <property type="entry name" value="SMR"/>
    <property type="match status" value="1"/>
</dbReference>
<dbReference type="SMART" id="SM00463">
    <property type="entry name" value="SMR"/>
    <property type="match status" value="1"/>
</dbReference>
<dbReference type="PANTHER" id="PTHR35562:SF2">
    <property type="entry name" value="DNA ENDONUCLEASE SMRA-RELATED"/>
    <property type="match status" value="1"/>
</dbReference>
<dbReference type="RefSeq" id="WP_036192765.1">
    <property type="nucleotide sequence ID" value="NZ_AVPS01000003.1"/>
</dbReference>
<dbReference type="SUPFAM" id="SSF160443">
    <property type="entry name" value="SMR domain-like"/>
    <property type="match status" value="1"/>
</dbReference>
<proteinExistence type="predicted"/>
<dbReference type="EMBL" id="AVPS01000003">
    <property type="protein sequence ID" value="KGM52531.1"/>
    <property type="molecule type" value="Genomic_DNA"/>
</dbReference>
<evidence type="ECO:0000256" key="1">
    <source>
        <dbReference type="SAM" id="MobiDB-lite"/>
    </source>
</evidence>
<sequence length="184" mass="19845">MKEPHDDDAALFRSAIGPVRKLPERAAPPAAPKPKPRARMAERDEANAREEFRHPLAAQLLEAEDPLAYRGPDVTSAAWQRLRHGEISAQEELDLHGADARTAEALLRAFLGDAVRHGLGCVRIIHGKGGRGRNEIGSSGAPILKNLVDRMLRQRASVVAFHSPPPAQGGAGAVLVLLKPPGRR</sequence>
<dbReference type="InterPro" id="IPR002625">
    <property type="entry name" value="Smr_dom"/>
</dbReference>
<accession>A0A0A0ENH3</accession>
<evidence type="ECO:0000313" key="3">
    <source>
        <dbReference type="EMBL" id="KGM52531.1"/>
    </source>
</evidence>
<dbReference type="Gene3D" id="3.30.1370.110">
    <property type="match status" value="1"/>
</dbReference>
<dbReference type="Pfam" id="PF01713">
    <property type="entry name" value="Smr"/>
    <property type="match status" value="1"/>
</dbReference>
<protein>
    <recommendedName>
        <fullName evidence="2">Smr domain-containing protein</fullName>
    </recommendedName>
</protein>
<comment type="caution">
    <text evidence="3">The sequence shown here is derived from an EMBL/GenBank/DDBJ whole genome shotgun (WGS) entry which is preliminary data.</text>
</comment>
<feature type="compositionally biased region" description="Basic and acidic residues" evidence="1">
    <location>
        <begin position="1"/>
        <end position="10"/>
    </location>
</feature>
<evidence type="ECO:0000313" key="4">
    <source>
        <dbReference type="Proteomes" id="UP000030017"/>
    </source>
</evidence>
<feature type="region of interest" description="Disordered" evidence="1">
    <location>
        <begin position="1"/>
        <end position="46"/>
    </location>
</feature>
<dbReference type="eggNOG" id="COG2840">
    <property type="taxonomic scope" value="Bacteria"/>
</dbReference>
<dbReference type="AlphaFoldDB" id="A0A0A0ENH3"/>
<dbReference type="OrthoDB" id="9808881at2"/>
<dbReference type="InterPro" id="IPR036063">
    <property type="entry name" value="Smr_dom_sf"/>
</dbReference>
<name>A0A0A0ENH3_9GAMM</name>
<keyword evidence="4" id="KW-1185">Reference proteome</keyword>
<reference evidence="3 4" key="1">
    <citation type="submission" date="2013-08" db="EMBL/GenBank/DDBJ databases">
        <title>Genome sequencing of Lysobacter.</title>
        <authorList>
            <person name="Zhang S."/>
            <person name="Wang G."/>
        </authorList>
    </citation>
    <scope>NUCLEOTIDE SEQUENCE [LARGE SCALE GENOMIC DNA]</scope>
    <source>
        <strain evidence="3 4">Ko07</strain>
    </source>
</reference>
<feature type="domain" description="Smr" evidence="2">
    <location>
        <begin position="93"/>
        <end position="179"/>
    </location>
</feature>
<organism evidence="3 4">
    <name type="scientific">Lysobacter concretionis Ko07 = DSM 16239</name>
    <dbReference type="NCBI Taxonomy" id="1122185"/>
    <lineage>
        <taxon>Bacteria</taxon>
        <taxon>Pseudomonadati</taxon>
        <taxon>Pseudomonadota</taxon>
        <taxon>Gammaproteobacteria</taxon>
        <taxon>Lysobacterales</taxon>
        <taxon>Lysobacteraceae</taxon>
        <taxon>Novilysobacter</taxon>
    </lineage>
</organism>
<dbReference type="PANTHER" id="PTHR35562">
    <property type="entry name" value="DNA ENDONUCLEASE SMRA-RELATED"/>
    <property type="match status" value="1"/>
</dbReference>